<keyword evidence="2" id="KW-1185">Reference proteome</keyword>
<evidence type="ECO:0000313" key="2">
    <source>
        <dbReference type="Proteomes" id="UP000076842"/>
    </source>
</evidence>
<sequence>MPESMMPLRSSRNTPVLESARPEHIVRFLEDVQQLCEGHEVSPEKWVDYSLKYVDIDVAQVWESLPESKAVPTDFAAFRKAVLRLYPGSTDDTRRYTKTDLERIVSKSAAIPMESRAQFGEYYRQFLMISTWLEEKGKISTMERAQQYMRGFHFDFQEKFRTRLMMKQPDVLPGDPYDIEHVTEAAEFLLTNTPASVDFVPLRIGTSIPTAKVESETTSTKVEPSTSIKVETDWSIQERITRTLEVSFGSAMRNLSKDTIKEANEVTGIEAAIAARITASGAER</sequence>
<gene>
    <name evidence="1" type="ORF">CALCODRAFT_484210</name>
</gene>
<reference evidence="1 2" key="1">
    <citation type="journal article" date="2016" name="Mol. Biol. Evol.">
        <title>Comparative Genomics of Early-Diverging Mushroom-Forming Fungi Provides Insights into the Origins of Lignocellulose Decay Capabilities.</title>
        <authorList>
            <person name="Nagy L.G."/>
            <person name="Riley R."/>
            <person name="Tritt A."/>
            <person name="Adam C."/>
            <person name="Daum C."/>
            <person name="Floudas D."/>
            <person name="Sun H."/>
            <person name="Yadav J.S."/>
            <person name="Pangilinan J."/>
            <person name="Larsson K.H."/>
            <person name="Matsuura K."/>
            <person name="Barry K."/>
            <person name="Labutti K."/>
            <person name="Kuo R."/>
            <person name="Ohm R.A."/>
            <person name="Bhattacharya S.S."/>
            <person name="Shirouzu T."/>
            <person name="Yoshinaga Y."/>
            <person name="Martin F.M."/>
            <person name="Grigoriev I.V."/>
            <person name="Hibbett D.S."/>
        </authorList>
    </citation>
    <scope>NUCLEOTIDE SEQUENCE [LARGE SCALE GENOMIC DNA]</scope>
    <source>
        <strain evidence="1 2">HHB12733</strain>
    </source>
</reference>
<proteinExistence type="predicted"/>
<protein>
    <submittedName>
        <fullName evidence="1">Uncharacterized protein</fullName>
    </submittedName>
</protein>
<dbReference type="STRING" id="1353952.A0A165F303"/>
<organism evidence="1 2">
    <name type="scientific">Calocera cornea HHB12733</name>
    <dbReference type="NCBI Taxonomy" id="1353952"/>
    <lineage>
        <taxon>Eukaryota</taxon>
        <taxon>Fungi</taxon>
        <taxon>Dikarya</taxon>
        <taxon>Basidiomycota</taxon>
        <taxon>Agaricomycotina</taxon>
        <taxon>Dacrymycetes</taxon>
        <taxon>Dacrymycetales</taxon>
        <taxon>Dacrymycetaceae</taxon>
        <taxon>Calocera</taxon>
    </lineage>
</organism>
<dbReference type="Proteomes" id="UP000076842">
    <property type="component" value="Unassembled WGS sequence"/>
</dbReference>
<name>A0A165F303_9BASI</name>
<dbReference type="OrthoDB" id="3260546at2759"/>
<dbReference type="EMBL" id="KV423983">
    <property type="protein sequence ID" value="KZT56080.1"/>
    <property type="molecule type" value="Genomic_DNA"/>
</dbReference>
<evidence type="ECO:0000313" key="1">
    <source>
        <dbReference type="EMBL" id="KZT56080.1"/>
    </source>
</evidence>
<dbReference type="AlphaFoldDB" id="A0A165F303"/>
<accession>A0A165F303</accession>
<dbReference type="InParanoid" id="A0A165F303"/>